<evidence type="ECO:0000256" key="6">
    <source>
        <dbReference type="SAM" id="Phobius"/>
    </source>
</evidence>
<dbReference type="GO" id="GO:0005886">
    <property type="term" value="C:plasma membrane"/>
    <property type="evidence" value="ECO:0007669"/>
    <property type="project" value="UniProtKB-SubCell"/>
</dbReference>
<comment type="caution">
    <text evidence="8">The sequence shown here is derived from an EMBL/GenBank/DDBJ whole genome shotgun (WGS) entry which is preliminary data.</text>
</comment>
<keyword evidence="9" id="KW-1185">Reference proteome</keyword>
<sequence length="82" mass="8829">MSHHVVQALSDQQTRWLEGGGLVLVLLVAAALLIFWIAALISVLGAPIGCGAKILWLLVVFALPFLGSVLWFVAGRRSARIH</sequence>
<reference evidence="8 9" key="1">
    <citation type="submission" date="2015-02" db="EMBL/GenBank/DDBJ databases">
        <authorList>
            <person name="Ju K.-S."/>
            <person name="Doroghazi J.R."/>
            <person name="Metcalf W."/>
        </authorList>
    </citation>
    <scope>NUCLEOTIDE SEQUENCE [LARGE SCALE GENOMIC DNA]</scope>
    <source>
        <strain evidence="8 9">NRRL B-16140</strain>
    </source>
</reference>
<keyword evidence="3 6" id="KW-0812">Transmembrane</keyword>
<comment type="subcellular location">
    <subcellularLocation>
        <location evidence="1">Cell membrane</location>
        <topology evidence="1">Multi-pass membrane protein</topology>
    </subcellularLocation>
</comment>
<feature type="transmembrane region" description="Helical" evidence="6">
    <location>
        <begin position="54"/>
        <end position="74"/>
    </location>
</feature>
<dbReference type="EMBL" id="JYJG01000109">
    <property type="protein sequence ID" value="KJK48385.1"/>
    <property type="molecule type" value="Genomic_DNA"/>
</dbReference>
<dbReference type="RefSeq" id="WP_045312543.1">
    <property type="nucleotide sequence ID" value="NZ_JYJG01000109.1"/>
</dbReference>
<dbReference type="Proteomes" id="UP000033393">
    <property type="component" value="Unassembled WGS sequence"/>
</dbReference>
<evidence type="ECO:0000256" key="1">
    <source>
        <dbReference type="ARBA" id="ARBA00004651"/>
    </source>
</evidence>
<evidence type="ECO:0000256" key="2">
    <source>
        <dbReference type="ARBA" id="ARBA00022475"/>
    </source>
</evidence>
<gene>
    <name evidence="8" type="ORF">UK23_17125</name>
</gene>
<evidence type="ECO:0000256" key="4">
    <source>
        <dbReference type="ARBA" id="ARBA00022989"/>
    </source>
</evidence>
<accession>A0A0F0GYK6</accession>
<dbReference type="Pfam" id="PF13396">
    <property type="entry name" value="PLDc_N"/>
    <property type="match status" value="1"/>
</dbReference>
<organism evidence="8 9">
    <name type="scientific">Lentzea aerocolonigenes</name>
    <name type="common">Lechevalieria aerocolonigenes</name>
    <name type="synonym">Saccharothrix aerocolonigenes</name>
    <dbReference type="NCBI Taxonomy" id="68170"/>
    <lineage>
        <taxon>Bacteria</taxon>
        <taxon>Bacillati</taxon>
        <taxon>Actinomycetota</taxon>
        <taxon>Actinomycetes</taxon>
        <taxon>Pseudonocardiales</taxon>
        <taxon>Pseudonocardiaceae</taxon>
        <taxon>Lentzea</taxon>
    </lineage>
</organism>
<keyword evidence="4 6" id="KW-1133">Transmembrane helix</keyword>
<proteinExistence type="predicted"/>
<protein>
    <recommendedName>
        <fullName evidence="7">Cardiolipin synthase N-terminal domain-containing protein</fullName>
    </recommendedName>
</protein>
<evidence type="ECO:0000313" key="9">
    <source>
        <dbReference type="Proteomes" id="UP000033393"/>
    </source>
</evidence>
<evidence type="ECO:0000259" key="7">
    <source>
        <dbReference type="Pfam" id="PF13396"/>
    </source>
</evidence>
<dbReference type="PATRIC" id="fig|68170.10.peg.4396"/>
<evidence type="ECO:0000256" key="3">
    <source>
        <dbReference type="ARBA" id="ARBA00022692"/>
    </source>
</evidence>
<evidence type="ECO:0000313" key="8">
    <source>
        <dbReference type="EMBL" id="KJK48385.1"/>
    </source>
</evidence>
<keyword evidence="5 6" id="KW-0472">Membrane</keyword>
<feature type="domain" description="Cardiolipin synthase N-terminal" evidence="7">
    <location>
        <begin position="34"/>
        <end position="76"/>
    </location>
</feature>
<keyword evidence="2" id="KW-1003">Cell membrane</keyword>
<feature type="transmembrane region" description="Helical" evidence="6">
    <location>
        <begin position="21"/>
        <end position="48"/>
    </location>
</feature>
<dbReference type="AlphaFoldDB" id="A0A0F0GYK6"/>
<name>A0A0F0GYK6_LENAE</name>
<dbReference type="OrthoDB" id="3298527at2"/>
<evidence type="ECO:0000256" key="5">
    <source>
        <dbReference type="ARBA" id="ARBA00023136"/>
    </source>
</evidence>
<dbReference type="InterPro" id="IPR027379">
    <property type="entry name" value="CLS_N"/>
</dbReference>